<reference evidence="1 2" key="1">
    <citation type="submission" date="2021-03" db="EMBL/GenBank/DDBJ databases">
        <title>P. granadensis CT364 genome publication.</title>
        <authorList>
            <person name="Stach J."/>
            <person name="Montero-Calasanz Md.C."/>
        </authorList>
    </citation>
    <scope>NUCLEOTIDE SEQUENCE [LARGE SCALE GENOMIC DNA]</scope>
    <source>
        <strain evidence="1 2">CT364</strain>
    </source>
</reference>
<sequence>MTLSHAVLVALPAERISETDAAICKAAKNVVKKLHCNKRDIKWETIESKNPRDLVRHIAENIGSELPRLQPTSSP</sequence>
<dbReference type="RefSeq" id="WP_203418029.1">
    <property type="nucleotide sequence ID" value="NZ_CP069352.1"/>
</dbReference>
<organism evidence="1 2">
    <name type="scientific">Pseudomonas granadensis</name>
    <dbReference type="NCBI Taxonomy" id="1421430"/>
    <lineage>
        <taxon>Bacteria</taxon>
        <taxon>Pseudomonadati</taxon>
        <taxon>Pseudomonadota</taxon>
        <taxon>Gammaproteobacteria</taxon>
        <taxon>Pseudomonadales</taxon>
        <taxon>Pseudomonadaceae</taxon>
        <taxon>Pseudomonas</taxon>
    </lineage>
</organism>
<gene>
    <name evidence="1" type="ORF">JN757_14990</name>
</gene>
<proteinExistence type="predicted"/>
<dbReference type="Proteomes" id="UP000663686">
    <property type="component" value="Chromosome"/>
</dbReference>
<accession>A0ABX7G966</accession>
<evidence type="ECO:0000313" key="1">
    <source>
        <dbReference type="EMBL" id="QRK81883.1"/>
    </source>
</evidence>
<dbReference type="EMBL" id="CP069352">
    <property type="protein sequence ID" value="QRK81883.1"/>
    <property type="molecule type" value="Genomic_DNA"/>
</dbReference>
<protein>
    <submittedName>
        <fullName evidence="1">Uncharacterized protein</fullName>
    </submittedName>
</protein>
<evidence type="ECO:0000313" key="2">
    <source>
        <dbReference type="Proteomes" id="UP000663686"/>
    </source>
</evidence>
<keyword evidence="2" id="KW-1185">Reference proteome</keyword>
<name>A0ABX7G966_9PSED</name>